<evidence type="ECO:0000259" key="2">
    <source>
        <dbReference type="Pfam" id="PF05036"/>
    </source>
</evidence>
<evidence type="ECO:0000313" key="4">
    <source>
        <dbReference type="Proteomes" id="UP000003571"/>
    </source>
</evidence>
<feature type="compositionally biased region" description="Low complexity" evidence="1">
    <location>
        <begin position="150"/>
        <end position="160"/>
    </location>
</feature>
<evidence type="ECO:0000313" key="3">
    <source>
        <dbReference type="EMBL" id="EIC00528.1"/>
    </source>
</evidence>
<feature type="compositionally biased region" description="Basic and acidic residues" evidence="1">
    <location>
        <begin position="1"/>
        <end position="15"/>
    </location>
</feature>
<feature type="compositionally biased region" description="Basic and acidic residues" evidence="1">
    <location>
        <begin position="81"/>
        <end position="94"/>
    </location>
</feature>
<feature type="compositionally biased region" description="Basic and acidic residues" evidence="1">
    <location>
        <begin position="39"/>
        <end position="55"/>
    </location>
</feature>
<dbReference type="InterPro" id="IPR007730">
    <property type="entry name" value="SPOR-like_dom"/>
</dbReference>
<dbReference type="STRING" id="907348.TresaDRAFT_0001"/>
<feature type="non-terminal residue" evidence="3">
    <location>
        <position position="1"/>
    </location>
</feature>
<dbReference type="InterPro" id="IPR036680">
    <property type="entry name" value="SPOR-like_sf"/>
</dbReference>
<dbReference type="AlphaFoldDB" id="H7ENP5"/>
<feature type="region of interest" description="Disordered" evidence="1">
    <location>
        <begin position="1"/>
        <end position="184"/>
    </location>
</feature>
<reference evidence="3 4" key="1">
    <citation type="submission" date="2011-09" db="EMBL/GenBank/DDBJ databases">
        <title>The draft genome of Treponema saccharophilum DSM 2985.</title>
        <authorList>
            <consortium name="US DOE Joint Genome Institute (JGI-PGF)"/>
            <person name="Lucas S."/>
            <person name="Copeland A."/>
            <person name="Lapidus A."/>
            <person name="Glavina del Rio T."/>
            <person name="Dalin E."/>
            <person name="Tice H."/>
            <person name="Bruce D."/>
            <person name="Goodwin L."/>
            <person name="Pitluck S."/>
            <person name="Peters L."/>
            <person name="Kyrpides N."/>
            <person name="Mavromatis K."/>
            <person name="Ivanova N."/>
            <person name="Markowitz V."/>
            <person name="Cheng J.-F."/>
            <person name="Hugenholtz P."/>
            <person name="Woyke T."/>
            <person name="Wu D."/>
            <person name="Gronow S."/>
            <person name="Wellnitz S."/>
            <person name="Brambilla E."/>
            <person name="Klenk H.-P."/>
            <person name="Eisen J.A."/>
        </authorList>
    </citation>
    <scope>NUCLEOTIDE SEQUENCE [LARGE SCALE GENOMIC DNA]</scope>
    <source>
        <strain evidence="3 4">DSM 2985</strain>
    </source>
</reference>
<dbReference type="Proteomes" id="UP000003571">
    <property type="component" value="Unassembled WGS sequence"/>
</dbReference>
<name>H7ENP5_9SPIR</name>
<dbReference type="PATRIC" id="fig|907348.3.peg.2574"/>
<feature type="compositionally biased region" description="Basic and acidic residues" evidence="1">
    <location>
        <begin position="131"/>
        <end position="146"/>
    </location>
</feature>
<feature type="domain" description="SPOR" evidence="2">
    <location>
        <begin position="225"/>
        <end position="293"/>
    </location>
</feature>
<dbReference type="RefSeq" id="WP_002706168.1">
    <property type="nucleotide sequence ID" value="NZ_AGRW01000054.1"/>
</dbReference>
<dbReference type="SUPFAM" id="SSF110997">
    <property type="entry name" value="Sporulation related repeat"/>
    <property type="match status" value="1"/>
</dbReference>
<organism evidence="3 4">
    <name type="scientific">Treponema saccharophilum DSM 2985</name>
    <dbReference type="NCBI Taxonomy" id="907348"/>
    <lineage>
        <taxon>Bacteria</taxon>
        <taxon>Pseudomonadati</taxon>
        <taxon>Spirochaetota</taxon>
        <taxon>Spirochaetia</taxon>
        <taxon>Spirochaetales</taxon>
        <taxon>Treponemataceae</taxon>
        <taxon>Treponema</taxon>
    </lineage>
</organism>
<dbReference type="OrthoDB" id="359211at2"/>
<evidence type="ECO:0000256" key="1">
    <source>
        <dbReference type="SAM" id="MobiDB-lite"/>
    </source>
</evidence>
<dbReference type="EMBL" id="AGRW01000054">
    <property type="protein sequence ID" value="EIC00528.1"/>
    <property type="molecule type" value="Genomic_DNA"/>
</dbReference>
<protein>
    <submittedName>
        <fullName evidence="3">Sporulation domain-containing protein</fullName>
    </submittedName>
</protein>
<dbReference type="Pfam" id="PF05036">
    <property type="entry name" value="SPOR"/>
    <property type="match status" value="1"/>
</dbReference>
<keyword evidence="4" id="KW-1185">Reference proteome</keyword>
<dbReference type="GO" id="GO:0042834">
    <property type="term" value="F:peptidoglycan binding"/>
    <property type="evidence" value="ECO:0007669"/>
    <property type="project" value="InterPro"/>
</dbReference>
<proteinExistence type="predicted"/>
<comment type="caution">
    <text evidence="3">The sequence shown here is derived from an EMBL/GenBank/DDBJ whole genome shotgun (WGS) entry which is preliminary data.</text>
</comment>
<sequence length="297" mass="31770">TAENDEKIAPEKLEDVPAESAADEKLDEPVPAPEESAENDEKIAPEESGEDEKLSEPVPAPAKNMESGSDVASDDVPSPAKKTEPLAEDSRDEQVYQPIVLIPAEMNPPKNSASDEKIPEETVEEPAAGSRAEKTAHEGKRYKIPEEIVSEPSAAEAKSPSKAKHRIPEEIVSENSAEGKAPKKYDIPEEVVDENPSVSPSAGSGEPISALVRSKIVEKERLEKGTYVQVAILGSVKNLNAAVSKIPEKYRVCVVPSGTGDSAYTVLVGPVPKKSGKSVQKEMRAAGFKDAFIKNVK</sequence>
<accession>H7ENP5</accession>
<gene>
    <name evidence="3" type="ORF">TresaDRAFT_0001</name>
</gene>